<dbReference type="Proteomes" id="UP000664859">
    <property type="component" value="Unassembled WGS sequence"/>
</dbReference>
<feature type="transmembrane region" description="Helical" evidence="1">
    <location>
        <begin position="6"/>
        <end position="26"/>
    </location>
</feature>
<dbReference type="PANTHER" id="PTHR47823">
    <property type="entry name" value="ION_TRANS DOMAIN-CONTAINING PROTEIN"/>
    <property type="match status" value="1"/>
</dbReference>
<name>A0A835Z1Q1_9STRA</name>
<feature type="transmembrane region" description="Helical" evidence="1">
    <location>
        <begin position="38"/>
        <end position="58"/>
    </location>
</feature>
<evidence type="ECO:0000259" key="2">
    <source>
        <dbReference type="Pfam" id="PF07885"/>
    </source>
</evidence>
<feature type="domain" description="Potassium channel" evidence="2">
    <location>
        <begin position="37"/>
        <end position="92"/>
    </location>
</feature>
<keyword evidence="1" id="KW-0472">Membrane</keyword>
<feature type="transmembrane region" description="Helical" evidence="1">
    <location>
        <begin position="70"/>
        <end position="93"/>
    </location>
</feature>
<gene>
    <name evidence="3" type="ORF">JKP88DRAFT_198666</name>
</gene>
<evidence type="ECO:0000313" key="3">
    <source>
        <dbReference type="EMBL" id="KAG5184649.1"/>
    </source>
</evidence>
<protein>
    <recommendedName>
        <fullName evidence="2">Potassium channel domain-containing protein</fullName>
    </recommendedName>
</protein>
<accession>A0A835Z1Q1</accession>
<evidence type="ECO:0000256" key="1">
    <source>
        <dbReference type="SAM" id="Phobius"/>
    </source>
</evidence>
<dbReference type="SUPFAM" id="SSF81324">
    <property type="entry name" value="Voltage-gated potassium channels"/>
    <property type="match status" value="1"/>
</dbReference>
<reference evidence="3" key="1">
    <citation type="submission" date="2021-02" db="EMBL/GenBank/DDBJ databases">
        <title>First Annotated Genome of the Yellow-green Alga Tribonema minus.</title>
        <authorList>
            <person name="Mahan K.M."/>
        </authorList>
    </citation>
    <scope>NUCLEOTIDE SEQUENCE</scope>
    <source>
        <strain evidence="3">UTEX B ZZ1240</strain>
    </source>
</reference>
<dbReference type="Pfam" id="PF07885">
    <property type="entry name" value="Ion_trans_2"/>
    <property type="match status" value="1"/>
</dbReference>
<comment type="caution">
    <text evidence="3">The sequence shown here is derived from an EMBL/GenBank/DDBJ whole genome shotgun (WGS) entry which is preliminary data.</text>
</comment>
<dbReference type="EMBL" id="JAFCMP010000157">
    <property type="protein sequence ID" value="KAG5184649.1"/>
    <property type="molecule type" value="Genomic_DNA"/>
</dbReference>
<dbReference type="Gene3D" id="1.10.287.70">
    <property type="match status" value="1"/>
</dbReference>
<keyword evidence="1" id="KW-0812">Transmembrane</keyword>
<proteinExistence type="predicted"/>
<keyword evidence="1" id="KW-1133">Transmembrane helix</keyword>
<sequence>MLPLVLHVMGCGLFIVANIAGEGYDFRQANDIGQDSDFLQWVYGIYWAAMTVSTIGYGDVELVTFAERGYAIACMLVGASLYAYHIGALINITRSIVSMPSQQRLTLYFGSIVSIRTLTTAFACSTPLQTCLKPIMR</sequence>
<organism evidence="3 4">
    <name type="scientific">Tribonema minus</name>
    <dbReference type="NCBI Taxonomy" id="303371"/>
    <lineage>
        <taxon>Eukaryota</taxon>
        <taxon>Sar</taxon>
        <taxon>Stramenopiles</taxon>
        <taxon>Ochrophyta</taxon>
        <taxon>PX clade</taxon>
        <taxon>Xanthophyceae</taxon>
        <taxon>Tribonematales</taxon>
        <taxon>Tribonemataceae</taxon>
        <taxon>Tribonema</taxon>
    </lineage>
</organism>
<dbReference type="AlphaFoldDB" id="A0A835Z1Q1"/>
<evidence type="ECO:0000313" key="4">
    <source>
        <dbReference type="Proteomes" id="UP000664859"/>
    </source>
</evidence>
<keyword evidence="4" id="KW-1185">Reference proteome</keyword>
<dbReference type="PANTHER" id="PTHR47823:SF9">
    <property type="entry name" value="CHROMOSOME UNDETERMINED SCAFFOLD_10, WHOLE GENOME SHOTGUN SEQUENCE"/>
    <property type="match status" value="1"/>
</dbReference>
<dbReference type="InterPro" id="IPR013099">
    <property type="entry name" value="K_chnl_dom"/>
</dbReference>
<dbReference type="OrthoDB" id="432483at2759"/>